<dbReference type="Pfam" id="PF00533">
    <property type="entry name" value="BRCT"/>
    <property type="match status" value="1"/>
</dbReference>
<evidence type="ECO:0000256" key="14">
    <source>
        <dbReference type="ARBA" id="ARBA00060881"/>
    </source>
</evidence>
<dbReference type="PROSITE" id="PS01055">
    <property type="entry name" value="DNA_LIGASE_N1"/>
    <property type="match status" value="1"/>
</dbReference>
<evidence type="ECO:0000256" key="8">
    <source>
        <dbReference type="ARBA" id="ARBA00022833"/>
    </source>
</evidence>
<feature type="binding site" evidence="15">
    <location>
        <begin position="38"/>
        <end position="42"/>
    </location>
    <ligand>
        <name>NAD(+)</name>
        <dbReference type="ChEBI" id="CHEBI:57540"/>
    </ligand>
</feature>
<reference evidence="18" key="1">
    <citation type="journal article" date="2021" name="PeerJ">
        <title>Extensive microbial diversity within the chicken gut microbiome revealed by metagenomics and culture.</title>
        <authorList>
            <person name="Gilroy R."/>
            <person name="Ravi A."/>
            <person name="Getino M."/>
            <person name="Pursley I."/>
            <person name="Horton D.L."/>
            <person name="Alikhan N.F."/>
            <person name="Baker D."/>
            <person name="Gharbi K."/>
            <person name="Hall N."/>
            <person name="Watson M."/>
            <person name="Adriaenssens E.M."/>
            <person name="Foster-Nyarko E."/>
            <person name="Jarju S."/>
            <person name="Secka A."/>
            <person name="Antonio M."/>
            <person name="Oren A."/>
            <person name="Chaudhuri R.R."/>
            <person name="La Ragione R."/>
            <person name="Hildebrand F."/>
            <person name="Pallen M.J."/>
        </authorList>
    </citation>
    <scope>NUCLEOTIDE SEQUENCE</scope>
    <source>
        <strain evidence="18">CHK169-4300</strain>
    </source>
</reference>
<dbReference type="FunFam" id="3.30.470.30:FF:000001">
    <property type="entry name" value="DNA ligase"/>
    <property type="match status" value="1"/>
</dbReference>
<keyword evidence="11 15" id="KW-0234">DNA repair</keyword>
<evidence type="ECO:0000256" key="1">
    <source>
        <dbReference type="ARBA" id="ARBA00004067"/>
    </source>
</evidence>
<evidence type="ECO:0000256" key="12">
    <source>
        <dbReference type="ARBA" id="ARBA00023211"/>
    </source>
</evidence>
<dbReference type="SUPFAM" id="SSF47781">
    <property type="entry name" value="RuvA domain 2-like"/>
    <property type="match status" value="1"/>
</dbReference>
<dbReference type="InterPro" id="IPR013840">
    <property type="entry name" value="DNAligase_N"/>
</dbReference>
<comment type="similarity">
    <text evidence="14 15">Belongs to the NAD-dependent DNA ligase family. LigA subfamily.</text>
</comment>
<keyword evidence="7 15" id="KW-0227">DNA damage</keyword>
<dbReference type="PROSITE" id="PS50172">
    <property type="entry name" value="BRCT"/>
    <property type="match status" value="1"/>
</dbReference>
<keyword evidence="12 15" id="KW-0464">Manganese</keyword>
<keyword evidence="4 15" id="KW-0436">Ligase</keyword>
<dbReference type="SMART" id="SM00532">
    <property type="entry name" value="LIGANc"/>
    <property type="match status" value="1"/>
</dbReference>
<evidence type="ECO:0000256" key="2">
    <source>
        <dbReference type="ARBA" id="ARBA00012722"/>
    </source>
</evidence>
<evidence type="ECO:0000256" key="5">
    <source>
        <dbReference type="ARBA" id="ARBA00022705"/>
    </source>
</evidence>
<dbReference type="Gene3D" id="3.30.470.30">
    <property type="entry name" value="DNA ligase/mRNA capping enzyme"/>
    <property type="match status" value="1"/>
</dbReference>
<proteinExistence type="inferred from homology"/>
<dbReference type="Gene3D" id="3.40.50.10190">
    <property type="entry name" value="BRCT domain"/>
    <property type="match status" value="1"/>
</dbReference>
<dbReference type="FunFam" id="1.10.150.20:FF:000007">
    <property type="entry name" value="DNA ligase"/>
    <property type="match status" value="1"/>
</dbReference>
<sequence length="673" mass="76071">MSKAINFEQAGKRVEELVLTLNQYSYEYYALDAPTVSDAEYDRLYRELVDLETMYPELTKQDSPTQRVGDALIEGFEKVEHSSQMLSLENAFNLDELQAFDRRVDQQAQSKHTYLAEMKIDGLAIAIKYENGYLVQAATRGDGRVGEDVTQNIRAISAIPIRLRDDVTCEVRGEIYMPKESFVKLNEERDEEGKDVFANPRNAAAGTLRNLNPKITASRNLNAFFYTLVNPEEYGVKTQKEAIELMNAWGLHVNQEYKCIQTIDDVWSYIEKVEKIRQDLSYEIDGVVLKVNEFSVQEEVGMTVKAPRWAIAYKFKAEEAQTILHEIEWTVGRTGVVTPTAIMDPVVVAGSTVQRASLHNVDLIKKHDVRLGDTLVIHKAGDIIPEVLRVVLEERPEDSQRYEIPTECPACGSELMHLEDEVALRCINPACPVQAQERVIHFASRNAMNIDGLGEQRVRQLFEAELVSDVVDLYDLQPEDLMELERMGEKSSTKLVEAIEASKKNSLERLVFGLGIRHVGANTARLLVQTFPTMDELVNAEFEEIVSIEGIGAIIADSVVSFFDNEEAQVLIQELKERHLNMDYLETERTVAQKESAFFTDKTIVLTGKLENFTRNELKTQLELMGAKVTGSVSSNTDLLITGEDAGSKLTKAQELGVEIWDEEQLMEKLKRN</sequence>
<organism evidence="18 19">
    <name type="scientific">Candidatus Atopostipes pullistercoris</name>
    <dbReference type="NCBI Taxonomy" id="2838467"/>
    <lineage>
        <taxon>Bacteria</taxon>
        <taxon>Bacillati</taxon>
        <taxon>Bacillota</taxon>
        <taxon>Bacilli</taxon>
        <taxon>Lactobacillales</taxon>
        <taxon>Carnobacteriaceae</taxon>
        <taxon>Atopostipes</taxon>
    </lineage>
</organism>
<comment type="function">
    <text evidence="1 15">DNA ligase that catalyzes the formation of phosphodiester linkages between 5'-phosphoryl and 3'-hydroxyl groups in double-stranded DNA using NAD as a coenzyme and as the energy source for the reaction. It is essential for DNA replication and repair of damaged DNA.</text>
</comment>
<dbReference type="PROSITE" id="PS01056">
    <property type="entry name" value="DNA_LIGASE_N2"/>
    <property type="match status" value="1"/>
</dbReference>
<dbReference type="InterPro" id="IPR013839">
    <property type="entry name" value="DNAligase_adenylation"/>
</dbReference>
<dbReference type="InterPro" id="IPR001357">
    <property type="entry name" value="BRCT_dom"/>
</dbReference>
<feature type="active site" description="N6-AMP-lysine intermediate" evidence="15">
    <location>
        <position position="119"/>
    </location>
</feature>
<dbReference type="InterPro" id="IPR004150">
    <property type="entry name" value="NAD_DNA_ligase_OB"/>
</dbReference>
<dbReference type="EC" id="6.5.1.2" evidence="2 15"/>
<dbReference type="SMART" id="SM00278">
    <property type="entry name" value="HhH1"/>
    <property type="match status" value="3"/>
</dbReference>
<dbReference type="InterPro" id="IPR001679">
    <property type="entry name" value="DNA_ligase"/>
</dbReference>
<dbReference type="GO" id="GO:0006260">
    <property type="term" value="P:DNA replication"/>
    <property type="evidence" value="ECO:0007669"/>
    <property type="project" value="UniProtKB-KW"/>
</dbReference>
<dbReference type="AlphaFoldDB" id="A0A9D2G3Q2"/>
<dbReference type="FunFam" id="2.40.50.140:FF:000012">
    <property type="entry name" value="DNA ligase"/>
    <property type="match status" value="1"/>
</dbReference>
<feature type="binding site" evidence="15">
    <location>
        <position position="290"/>
    </location>
    <ligand>
        <name>NAD(+)</name>
        <dbReference type="ChEBI" id="CHEBI:57540"/>
    </ligand>
</feature>
<feature type="binding site" evidence="15">
    <location>
        <position position="174"/>
    </location>
    <ligand>
        <name>NAD(+)</name>
        <dbReference type="ChEBI" id="CHEBI:57540"/>
    </ligand>
</feature>
<evidence type="ECO:0000256" key="3">
    <source>
        <dbReference type="ARBA" id="ARBA00013308"/>
    </source>
</evidence>
<evidence type="ECO:0000256" key="10">
    <source>
        <dbReference type="ARBA" id="ARBA00023027"/>
    </source>
</evidence>
<dbReference type="SUPFAM" id="SSF52113">
    <property type="entry name" value="BRCT domain"/>
    <property type="match status" value="1"/>
</dbReference>
<keyword evidence="5 15" id="KW-0235">DNA replication</keyword>
<evidence type="ECO:0000313" key="19">
    <source>
        <dbReference type="Proteomes" id="UP000824106"/>
    </source>
</evidence>
<dbReference type="FunFam" id="1.10.150.20:FF:000006">
    <property type="entry name" value="DNA ligase"/>
    <property type="match status" value="1"/>
</dbReference>
<evidence type="ECO:0000256" key="11">
    <source>
        <dbReference type="ARBA" id="ARBA00023204"/>
    </source>
</evidence>
<dbReference type="InterPro" id="IPR010994">
    <property type="entry name" value="RuvA_2-like"/>
</dbReference>
<dbReference type="GO" id="GO:0046872">
    <property type="term" value="F:metal ion binding"/>
    <property type="evidence" value="ECO:0007669"/>
    <property type="project" value="UniProtKB-KW"/>
</dbReference>
<accession>A0A9D2G3Q2</accession>
<dbReference type="PANTHER" id="PTHR23389">
    <property type="entry name" value="CHROMOSOME TRANSMISSION FIDELITY FACTOR 18"/>
    <property type="match status" value="1"/>
</dbReference>
<dbReference type="HAMAP" id="MF_01588">
    <property type="entry name" value="DNA_ligase_A"/>
    <property type="match status" value="1"/>
</dbReference>
<evidence type="ECO:0000256" key="7">
    <source>
        <dbReference type="ARBA" id="ARBA00022763"/>
    </source>
</evidence>
<dbReference type="GO" id="GO:0005829">
    <property type="term" value="C:cytosol"/>
    <property type="evidence" value="ECO:0007669"/>
    <property type="project" value="TreeGrafter"/>
</dbReference>
<dbReference type="InterPro" id="IPR041663">
    <property type="entry name" value="DisA/LigA_HHH"/>
</dbReference>
<feature type="binding site" evidence="15">
    <location>
        <position position="140"/>
    </location>
    <ligand>
        <name>NAD(+)</name>
        <dbReference type="ChEBI" id="CHEBI:57540"/>
    </ligand>
</feature>
<dbReference type="Proteomes" id="UP000824106">
    <property type="component" value="Unassembled WGS sequence"/>
</dbReference>
<evidence type="ECO:0000256" key="16">
    <source>
        <dbReference type="RuleBase" id="RU000618"/>
    </source>
</evidence>
<dbReference type="CDD" id="cd17748">
    <property type="entry name" value="BRCT_DNA_ligase_like"/>
    <property type="match status" value="1"/>
</dbReference>
<dbReference type="Pfam" id="PF14520">
    <property type="entry name" value="HHH_5"/>
    <property type="match status" value="1"/>
</dbReference>
<feature type="binding site" evidence="15">
    <location>
        <position position="117"/>
    </location>
    <ligand>
        <name>NAD(+)</name>
        <dbReference type="ChEBI" id="CHEBI:57540"/>
    </ligand>
</feature>
<dbReference type="InterPro" id="IPR033136">
    <property type="entry name" value="DNA_ligase_CS"/>
</dbReference>
<dbReference type="Gene3D" id="1.10.150.20">
    <property type="entry name" value="5' to 3' exonuclease, C-terminal subdomain"/>
    <property type="match status" value="2"/>
</dbReference>
<evidence type="ECO:0000313" key="18">
    <source>
        <dbReference type="EMBL" id="HIZ71805.1"/>
    </source>
</evidence>
<dbReference type="NCBIfam" id="NF005932">
    <property type="entry name" value="PRK07956.1"/>
    <property type="match status" value="1"/>
</dbReference>
<comment type="cofactor">
    <cofactor evidence="15">
        <name>Mg(2+)</name>
        <dbReference type="ChEBI" id="CHEBI:18420"/>
    </cofactor>
    <cofactor evidence="15">
        <name>Mn(2+)</name>
        <dbReference type="ChEBI" id="CHEBI:29035"/>
    </cofactor>
</comment>
<comment type="catalytic activity">
    <reaction evidence="13 15 16">
        <text>NAD(+) + (deoxyribonucleotide)n-3'-hydroxyl + 5'-phospho-(deoxyribonucleotide)m = (deoxyribonucleotide)n+m + AMP + beta-nicotinamide D-nucleotide.</text>
        <dbReference type="EC" id="6.5.1.2"/>
    </reaction>
</comment>
<dbReference type="EMBL" id="DXAZ01000145">
    <property type="protein sequence ID" value="HIZ71805.1"/>
    <property type="molecule type" value="Genomic_DNA"/>
</dbReference>
<dbReference type="GO" id="GO:0006281">
    <property type="term" value="P:DNA repair"/>
    <property type="evidence" value="ECO:0007669"/>
    <property type="project" value="UniProtKB-KW"/>
</dbReference>
<feature type="binding site" evidence="15">
    <location>
        <position position="411"/>
    </location>
    <ligand>
        <name>Zn(2+)</name>
        <dbReference type="ChEBI" id="CHEBI:29105"/>
    </ligand>
</feature>
<feature type="binding site" evidence="15">
    <location>
        <position position="426"/>
    </location>
    <ligand>
        <name>Zn(2+)</name>
        <dbReference type="ChEBI" id="CHEBI:29105"/>
    </ligand>
</feature>
<dbReference type="Pfam" id="PF22745">
    <property type="entry name" value="Nlig-Ia"/>
    <property type="match status" value="1"/>
</dbReference>
<keyword evidence="10 15" id="KW-0520">NAD</keyword>
<dbReference type="Pfam" id="PF01653">
    <property type="entry name" value="DNA_ligase_aden"/>
    <property type="match status" value="1"/>
</dbReference>
<dbReference type="InterPro" id="IPR004149">
    <property type="entry name" value="Znf_DNAligase_C4"/>
</dbReference>
<dbReference type="SUPFAM" id="SSF50249">
    <property type="entry name" value="Nucleic acid-binding proteins"/>
    <property type="match status" value="1"/>
</dbReference>
<feature type="domain" description="BRCT" evidence="17">
    <location>
        <begin position="594"/>
        <end position="673"/>
    </location>
</feature>
<dbReference type="GO" id="GO:0003911">
    <property type="term" value="F:DNA ligase (NAD+) activity"/>
    <property type="evidence" value="ECO:0007669"/>
    <property type="project" value="UniProtKB-UniRule"/>
</dbReference>
<comment type="caution">
    <text evidence="18">The sequence shown here is derived from an EMBL/GenBank/DDBJ whole genome shotgun (WGS) entry which is preliminary data.</text>
</comment>
<evidence type="ECO:0000256" key="13">
    <source>
        <dbReference type="ARBA" id="ARBA00034005"/>
    </source>
</evidence>
<dbReference type="Pfam" id="PF03120">
    <property type="entry name" value="OB_DNA_ligase"/>
    <property type="match status" value="1"/>
</dbReference>
<gene>
    <name evidence="15 18" type="primary">ligA</name>
    <name evidence="18" type="ORF">H9808_08605</name>
</gene>
<dbReference type="InterPro" id="IPR003583">
    <property type="entry name" value="Hlx-hairpin-Hlx_DNA-bd_motif"/>
</dbReference>
<dbReference type="FunFam" id="1.10.287.610:FF:000002">
    <property type="entry name" value="DNA ligase"/>
    <property type="match status" value="1"/>
</dbReference>
<evidence type="ECO:0000256" key="15">
    <source>
        <dbReference type="HAMAP-Rule" id="MF_01588"/>
    </source>
</evidence>
<evidence type="ECO:0000259" key="17">
    <source>
        <dbReference type="PROSITE" id="PS50172"/>
    </source>
</evidence>
<name>A0A9D2G3Q2_9LACT</name>
<protein>
    <recommendedName>
        <fullName evidence="3 15">DNA ligase</fullName>
        <ecNumber evidence="2 15">6.5.1.2</ecNumber>
    </recommendedName>
    <alternativeName>
        <fullName evidence="15">Polydeoxyribonucleotide synthase [NAD(+)]</fullName>
    </alternativeName>
</protein>
<dbReference type="NCBIfam" id="TIGR00575">
    <property type="entry name" value="dnlj"/>
    <property type="match status" value="1"/>
</dbReference>
<evidence type="ECO:0000256" key="9">
    <source>
        <dbReference type="ARBA" id="ARBA00022842"/>
    </source>
</evidence>
<dbReference type="PANTHER" id="PTHR23389:SF9">
    <property type="entry name" value="DNA LIGASE"/>
    <property type="match status" value="1"/>
</dbReference>
<dbReference type="InterPro" id="IPR036420">
    <property type="entry name" value="BRCT_dom_sf"/>
</dbReference>
<dbReference type="Pfam" id="PF12826">
    <property type="entry name" value="HHH_2"/>
    <property type="match status" value="1"/>
</dbReference>
<dbReference type="Gene3D" id="2.40.50.140">
    <property type="entry name" value="Nucleic acid-binding proteins"/>
    <property type="match status" value="1"/>
</dbReference>
<keyword evidence="6 15" id="KW-0479">Metal-binding</keyword>
<dbReference type="PIRSF" id="PIRSF001604">
    <property type="entry name" value="LigA"/>
    <property type="match status" value="1"/>
</dbReference>
<dbReference type="Gene3D" id="1.10.287.610">
    <property type="entry name" value="Helix hairpin bin"/>
    <property type="match status" value="1"/>
</dbReference>
<feature type="binding site" evidence="15">
    <location>
        <position position="431"/>
    </location>
    <ligand>
        <name>Zn(2+)</name>
        <dbReference type="ChEBI" id="CHEBI:29105"/>
    </ligand>
</feature>
<keyword evidence="9 15" id="KW-0460">Magnesium</keyword>
<dbReference type="Pfam" id="PF03119">
    <property type="entry name" value="DNA_ligase_ZBD"/>
    <property type="match status" value="1"/>
</dbReference>
<dbReference type="CDD" id="cd00114">
    <property type="entry name" value="LIGANc"/>
    <property type="match status" value="1"/>
</dbReference>
<dbReference type="Gene3D" id="6.20.10.30">
    <property type="match status" value="1"/>
</dbReference>
<keyword evidence="8 15" id="KW-0862">Zinc</keyword>
<dbReference type="InterPro" id="IPR018239">
    <property type="entry name" value="DNA_ligase_AS"/>
</dbReference>
<dbReference type="SMART" id="SM00292">
    <property type="entry name" value="BRCT"/>
    <property type="match status" value="1"/>
</dbReference>
<dbReference type="SUPFAM" id="SSF56091">
    <property type="entry name" value="DNA ligase/mRNA capping enzyme, catalytic domain"/>
    <property type="match status" value="1"/>
</dbReference>
<feature type="binding site" evidence="15">
    <location>
        <begin position="87"/>
        <end position="88"/>
    </location>
    <ligand>
        <name>NAD(+)</name>
        <dbReference type="ChEBI" id="CHEBI:57540"/>
    </ligand>
</feature>
<dbReference type="GO" id="GO:0003677">
    <property type="term" value="F:DNA binding"/>
    <property type="evidence" value="ECO:0007669"/>
    <property type="project" value="InterPro"/>
</dbReference>
<evidence type="ECO:0000256" key="6">
    <source>
        <dbReference type="ARBA" id="ARBA00022723"/>
    </source>
</evidence>
<reference evidence="18" key="2">
    <citation type="submission" date="2021-04" db="EMBL/GenBank/DDBJ databases">
        <authorList>
            <person name="Gilroy R."/>
        </authorList>
    </citation>
    <scope>NUCLEOTIDE SEQUENCE</scope>
    <source>
        <strain evidence="18">CHK169-4300</strain>
    </source>
</reference>
<feature type="binding site" evidence="15">
    <location>
        <position position="408"/>
    </location>
    <ligand>
        <name>Zn(2+)</name>
        <dbReference type="ChEBI" id="CHEBI:29105"/>
    </ligand>
</feature>
<feature type="binding site" evidence="15">
    <location>
        <position position="314"/>
    </location>
    <ligand>
        <name>NAD(+)</name>
        <dbReference type="ChEBI" id="CHEBI:57540"/>
    </ligand>
</feature>
<evidence type="ECO:0000256" key="4">
    <source>
        <dbReference type="ARBA" id="ARBA00022598"/>
    </source>
</evidence>
<dbReference type="InterPro" id="IPR012340">
    <property type="entry name" value="NA-bd_OB-fold"/>
</dbReference>